<dbReference type="InterPro" id="IPR035969">
    <property type="entry name" value="Rab-GAP_TBC_sf"/>
</dbReference>
<dbReference type="Gene3D" id="1.10.472.80">
    <property type="entry name" value="Ypt/Rab-GAP domain of gyp1p, domain 3"/>
    <property type="match status" value="1"/>
</dbReference>
<protein>
    <recommendedName>
        <fullName evidence="2">Rab-GAP TBC domain-containing protein</fullName>
    </recommendedName>
</protein>
<dbReference type="PANTHER" id="PTHR16110:SF1">
    <property type="entry name" value="TBC1 DOMAIN FAMILY MEMBER 19"/>
    <property type="match status" value="1"/>
</dbReference>
<keyword evidence="4" id="KW-1185">Reference proteome</keyword>
<comment type="caution">
    <text evidence="3">The sequence shown here is derived from an EMBL/GenBank/DDBJ whole genome shotgun (WGS) entry which is preliminary data.</text>
</comment>
<evidence type="ECO:0000313" key="3">
    <source>
        <dbReference type="EMBL" id="KAK7237080.1"/>
    </source>
</evidence>
<organism evidence="3 4">
    <name type="scientific">Aureococcus anophagefferens</name>
    <name type="common">Harmful bloom alga</name>
    <dbReference type="NCBI Taxonomy" id="44056"/>
    <lineage>
        <taxon>Eukaryota</taxon>
        <taxon>Sar</taxon>
        <taxon>Stramenopiles</taxon>
        <taxon>Ochrophyta</taxon>
        <taxon>Pelagophyceae</taxon>
        <taxon>Pelagomonadales</taxon>
        <taxon>Pelagomonadaceae</taxon>
        <taxon>Aureococcus</taxon>
    </lineage>
</organism>
<dbReference type="Pfam" id="PF00566">
    <property type="entry name" value="RabGAP-TBC"/>
    <property type="match status" value="1"/>
</dbReference>
<dbReference type="PROSITE" id="PS50086">
    <property type="entry name" value="TBC_RABGAP"/>
    <property type="match status" value="1"/>
</dbReference>
<dbReference type="SUPFAM" id="SSF47923">
    <property type="entry name" value="Ypt/Rab-GAP domain of gyp1p"/>
    <property type="match status" value="1"/>
</dbReference>
<name>A0ABR1FS21_AURAN</name>
<dbReference type="PANTHER" id="PTHR16110">
    <property type="entry name" value="TBC1 DOMAIN FAMILY MEMBER 19"/>
    <property type="match status" value="1"/>
</dbReference>
<dbReference type="InterPro" id="IPR042507">
    <property type="entry name" value="TBC1D19"/>
</dbReference>
<feature type="region of interest" description="Disordered" evidence="1">
    <location>
        <begin position="1"/>
        <end position="21"/>
    </location>
</feature>
<feature type="region of interest" description="Disordered" evidence="1">
    <location>
        <begin position="37"/>
        <end position="73"/>
    </location>
</feature>
<accession>A0ABR1FS21</accession>
<feature type="region of interest" description="Disordered" evidence="1">
    <location>
        <begin position="105"/>
        <end position="129"/>
    </location>
</feature>
<reference evidence="3 4" key="1">
    <citation type="submission" date="2024-03" db="EMBL/GenBank/DDBJ databases">
        <title>Aureococcus anophagefferens CCMP1851 and Kratosvirus quantuckense: Draft genome of a second virus-susceptible host strain in the model system.</title>
        <authorList>
            <person name="Chase E."/>
            <person name="Truchon A.R."/>
            <person name="Schepens W."/>
            <person name="Wilhelm S.W."/>
        </authorList>
    </citation>
    <scope>NUCLEOTIDE SEQUENCE [LARGE SCALE GENOMIC DNA]</scope>
    <source>
        <strain evidence="3 4">CCMP1851</strain>
    </source>
</reference>
<dbReference type="EMBL" id="JBBJCI010000255">
    <property type="protein sequence ID" value="KAK7237080.1"/>
    <property type="molecule type" value="Genomic_DNA"/>
</dbReference>
<sequence length="596" mass="65964">MRRASKDARDGAAAAGDVPEMRRAVVEALQSTLVLRKAKSAVSESLSATEGAKRTRGLKQGSNGRGGGDEPLATPNVEAIRALLEDLGWAKELRHAVYALVAAAKDGPDDGEPKRRGGRRETEPLASVVSARKQWEASINDELEAIARERHQPLVREREQRGDKADGVLLPPTPSGAPLRFLFDSADPRGNAKPFRGHFEREDLLDAIAHVESPNRSAGGAAAPSGAAGGAGSSLWGVVKLQLHTEPVRKLRETFRELHPSKRQRGRRVALGPYGLDEKLGDAQADRFSDEWHALGKRCLARGHVPLARRYARRGVPPSLRPQIYRVLLGLPNVEHPQGCSEAEKAYYARLKAHVDKIELVTDELFQMDVQHVADNDYYFPFEEALGNVVLAFSRDPWVLHNSAVRTHARLAAKHKEPTDGPAWKAGSAVPPCAVQPFRGFVSYTAPLTFVYEREEPIYYCLRAMYAKFWCKLNVMRTAECTLLPLCKLFEQLVIENHPKLFFYLVQIGVDPLAVALPWIQFGFVGLLDVDQVLLLWDRILGFEDLSLLPILAAAIFVYRSEKLLSATSLDDVKDMFSDGSILQVVPLIQTFLFCG</sequence>
<evidence type="ECO:0000256" key="1">
    <source>
        <dbReference type="SAM" id="MobiDB-lite"/>
    </source>
</evidence>
<proteinExistence type="predicted"/>
<gene>
    <name evidence="3" type="ORF">SO694_000910113</name>
</gene>
<dbReference type="SMART" id="SM00164">
    <property type="entry name" value="TBC"/>
    <property type="match status" value="1"/>
</dbReference>
<feature type="compositionally biased region" description="Basic and acidic residues" evidence="1">
    <location>
        <begin position="106"/>
        <end position="123"/>
    </location>
</feature>
<evidence type="ECO:0000313" key="4">
    <source>
        <dbReference type="Proteomes" id="UP001363151"/>
    </source>
</evidence>
<feature type="domain" description="Rab-GAP TBC" evidence="2">
    <location>
        <begin position="315"/>
        <end position="544"/>
    </location>
</feature>
<evidence type="ECO:0000259" key="2">
    <source>
        <dbReference type="PROSITE" id="PS50086"/>
    </source>
</evidence>
<feature type="compositionally biased region" description="Basic and acidic residues" evidence="1">
    <location>
        <begin position="1"/>
        <end position="10"/>
    </location>
</feature>
<dbReference type="InterPro" id="IPR000195">
    <property type="entry name" value="Rab-GAP-TBC_dom"/>
</dbReference>
<dbReference type="Proteomes" id="UP001363151">
    <property type="component" value="Unassembled WGS sequence"/>
</dbReference>